<feature type="transmembrane region" description="Helical" evidence="1">
    <location>
        <begin position="55"/>
        <end position="75"/>
    </location>
</feature>
<keyword evidence="1" id="KW-1133">Transmembrane helix</keyword>
<gene>
    <name evidence="2" type="ORF">BCR39DRAFT_82523</name>
</gene>
<organism evidence="2 3">
    <name type="scientific">Naematelia encephala</name>
    <dbReference type="NCBI Taxonomy" id="71784"/>
    <lineage>
        <taxon>Eukaryota</taxon>
        <taxon>Fungi</taxon>
        <taxon>Dikarya</taxon>
        <taxon>Basidiomycota</taxon>
        <taxon>Agaricomycotina</taxon>
        <taxon>Tremellomycetes</taxon>
        <taxon>Tremellales</taxon>
        <taxon>Naemateliaceae</taxon>
        <taxon>Naematelia</taxon>
    </lineage>
</organism>
<dbReference type="AlphaFoldDB" id="A0A1Y2BAH7"/>
<dbReference type="EMBL" id="MCFC01000013">
    <property type="protein sequence ID" value="ORY31852.1"/>
    <property type="molecule type" value="Genomic_DNA"/>
</dbReference>
<dbReference type="InParanoid" id="A0A1Y2BAH7"/>
<evidence type="ECO:0000313" key="3">
    <source>
        <dbReference type="Proteomes" id="UP000193986"/>
    </source>
</evidence>
<comment type="caution">
    <text evidence="2">The sequence shown here is derived from an EMBL/GenBank/DDBJ whole genome shotgun (WGS) entry which is preliminary data.</text>
</comment>
<keyword evidence="1" id="KW-0472">Membrane</keyword>
<evidence type="ECO:0000313" key="2">
    <source>
        <dbReference type="EMBL" id="ORY31852.1"/>
    </source>
</evidence>
<dbReference type="OrthoDB" id="192748at2759"/>
<keyword evidence="1" id="KW-0812">Transmembrane</keyword>
<protein>
    <submittedName>
        <fullName evidence="2">Uncharacterized protein</fullName>
    </submittedName>
</protein>
<dbReference type="Proteomes" id="UP000193986">
    <property type="component" value="Unassembled WGS sequence"/>
</dbReference>
<sequence>MYPSSAVYKERYPVPDFGEERRRIKRTPEEAQKFFRRLQRKEIGRVNPIIKHERAVGFAAWILMAGAGTYVALFADFGDREHVFSPLRRRYQRFRSSFFTLSPAERAALGLDTP</sequence>
<accession>A0A1Y2BAH7</accession>
<dbReference type="STRING" id="71784.A0A1Y2BAH7"/>
<name>A0A1Y2BAH7_9TREE</name>
<keyword evidence="3" id="KW-1185">Reference proteome</keyword>
<evidence type="ECO:0000256" key="1">
    <source>
        <dbReference type="SAM" id="Phobius"/>
    </source>
</evidence>
<proteinExistence type="predicted"/>
<reference evidence="2 3" key="1">
    <citation type="submission" date="2016-07" db="EMBL/GenBank/DDBJ databases">
        <title>Pervasive Adenine N6-methylation of Active Genes in Fungi.</title>
        <authorList>
            <consortium name="DOE Joint Genome Institute"/>
            <person name="Mondo S.J."/>
            <person name="Dannebaum R.O."/>
            <person name="Kuo R.C."/>
            <person name="Labutti K."/>
            <person name="Haridas S."/>
            <person name="Kuo A."/>
            <person name="Salamov A."/>
            <person name="Ahrendt S.R."/>
            <person name="Lipzen A."/>
            <person name="Sullivan W."/>
            <person name="Andreopoulos W.B."/>
            <person name="Clum A."/>
            <person name="Lindquist E."/>
            <person name="Daum C."/>
            <person name="Ramamoorthy G.K."/>
            <person name="Gryganskyi A."/>
            <person name="Culley D."/>
            <person name="Magnuson J.K."/>
            <person name="James T.Y."/>
            <person name="O'Malley M.A."/>
            <person name="Stajich J.E."/>
            <person name="Spatafora J.W."/>
            <person name="Visel A."/>
            <person name="Grigoriev I.V."/>
        </authorList>
    </citation>
    <scope>NUCLEOTIDE SEQUENCE [LARGE SCALE GENOMIC DNA]</scope>
    <source>
        <strain evidence="2 3">68-887.2</strain>
    </source>
</reference>